<comment type="similarity">
    <text evidence="1 3">Belongs to the short-chain dehydrogenases/reductases (SDR) family.</text>
</comment>
<reference evidence="4 5" key="1">
    <citation type="submission" date="2018-03" db="EMBL/GenBank/DDBJ databases">
        <title>Genomic Encyclopedia of Archaeal and Bacterial Type Strains, Phase II (KMG-II): from individual species to whole genera.</title>
        <authorList>
            <person name="Goeker M."/>
        </authorList>
    </citation>
    <scope>NUCLEOTIDE SEQUENCE [LARGE SCALE GENOMIC DNA]</scope>
    <source>
        <strain evidence="4 5">DSM 19711</strain>
    </source>
</reference>
<dbReference type="OrthoDB" id="9775296at2"/>
<comment type="caution">
    <text evidence="4">The sequence shown here is derived from an EMBL/GenBank/DDBJ whole genome shotgun (WGS) entry which is preliminary data.</text>
</comment>
<proteinExistence type="inferred from homology"/>
<name>A0A2T0R1Q6_9ACTN</name>
<keyword evidence="5" id="KW-1185">Reference proteome</keyword>
<evidence type="ECO:0000256" key="3">
    <source>
        <dbReference type="RuleBase" id="RU000363"/>
    </source>
</evidence>
<protein>
    <submittedName>
        <fullName evidence="4">NADP-dependent 3-hydroxy acid dehydrogenase YdfG</fullName>
    </submittedName>
</protein>
<accession>A0A2T0R1Q6</accession>
<dbReference type="InterPro" id="IPR036291">
    <property type="entry name" value="NAD(P)-bd_dom_sf"/>
</dbReference>
<evidence type="ECO:0000256" key="1">
    <source>
        <dbReference type="ARBA" id="ARBA00006484"/>
    </source>
</evidence>
<dbReference type="PRINTS" id="PR00081">
    <property type="entry name" value="GDHRDH"/>
</dbReference>
<evidence type="ECO:0000256" key="2">
    <source>
        <dbReference type="ARBA" id="ARBA00023002"/>
    </source>
</evidence>
<dbReference type="PRINTS" id="PR00080">
    <property type="entry name" value="SDRFAMILY"/>
</dbReference>
<dbReference type="PANTHER" id="PTHR43115:SF4">
    <property type="entry name" value="DEHYDROGENASE_REDUCTASE SDR FAMILY MEMBER 11"/>
    <property type="match status" value="1"/>
</dbReference>
<dbReference type="RefSeq" id="WP_106212317.1">
    <property type="nucleotide sequence ID" value="NZ_PVZF01000008.1"/>
</dbReference>
<dbReference type="InterPro" id="IPR002347">
    <property type="entry name" value="SDR_fam"/>
</dbReference>
<organism evidence="4 5">
    <name type="scientific">Kineococcus rhizosphaerae</name>
    <dbReference type="NCBI Taxonomy" id="559628"/>
    <lineage>
        <taxon>Bacteria</taxon>
        <taxon>Bacillati</taxon>
        <taxon>Actinomycetota</taxon>
        <taxon>Actinomycetes</taxon>
        <taxon>Kineosporiales</taxon>
        <taxon>Kineosporiaceae</taxon>
        <taxon>Kineococcus</taxon>
    </lineage>
</organism>
<dbReference type="Proteomes" id="UP000238083">
    <property type="component" value="Unassembled WGS sequence"/>
</dbReference>
<dbReference type="Pfam" id="PF00106">
    <property type="entry name" value="adh_short"/>
    <property type="match status" value="1"/>
</dbReference>
<evidence type="ECO:0000313" key="4">
    <source>
        <dbReference type="EMBL" id="PRY13488.1"/>
    </source>
</evidence>
<dbReference type="SUPFAM" id="SSF51735">
    <property type="entry name" value="NAD(P)-binding Rossmann-fold domains"/>
    <property type="match status" value="1"/>
</dbReference>
<dbReference type="PROSITE" id="PS00061">
    <property type="entry name" value="ADH_SHORT"/>
    <property type="match status" value="1"/>
</dbReference>
<dbReference type="EMBL" id="PVZF01000008">
    <property type="protein sequence ID" value="PRY13488.1"/>
    <property type="molecule type" value="Genomic_DNA"/>
</dbReference>
<keyword evidence="2" id="KW-0560">Oxidoreductase</keyword>
<gene>
    <name evidence="4" type="ORF">CLV37_108158</name>
</gene>
<dbReference type="FunFam" id="3.40.50.720:FF:000047">
    <property type="entry name" value="NADP-dependent L-serine/L-allo-threonine dehydrogenase"/>
    <property type="match status" value="1"/>
</dbReference>
<dbReference type="AlphaFoldDB" id="A0A2T0R1Q6"/>
<dbReference type="InterPro" id="IPR020904">
    <property type="entry name" value="Sc_DH/Rdtase_CS"/>
</dbReference>
<dbReference type="Gene3D" id="3.40.50.720">
    <property type="entry name" value="NAD(P)-binding Rossmann-like Domain"/>
    <property type="match status" value="1"/>
</dbReference>
<dbReference type="GO" id="GO:0016616">
    <property type="term" value="F:oxidoreductase activity, acting on the CH-OH group of donors, NAD or NADP as acceptor"/>
    <property type="evidence" value="ECO:0007669"/>
    <property type="project" value="UniProtKB-ARBA"/>
</dbReference>
<evidence type="ECO:0000313" key="5">
    <source>
        <dbReference type="Proteomes" id="UP000238083"/>
    </source>
</evidence>
<sequence>MTEQQPEQQPEQQTEQKIVLVTGASSGIGDATARELAAAGHHVVLTARRADRLEEVAAGIRAAGGRASAAVLDVTDAAAFRAVVDSVVAEHGRLDVLVANSGVMLLSPMASLLTGEWDRMVDVNVKGVLNGIAAALPHFLRSGSGHFVTTASVGAHEVVPTAAVYCATKFAVWALVEGLRQELPPSVRVTTVTPGVVESELATHITDPTAAEAMVGYRRTAIAPAAIGRAVAYAVAEPADVDVNEIVVRPTGQRP</sequence>
<dbReference type="PANTHER" id="PTHR43115">
    <property type="entry name" value="DEHYDROGENASE/REDUCTASE SDR FAMILY MEMBER 11"/>
    <property type="match status" value="1"/>
</dbReference>